<evidence type="ECO:0000313" key="2">
    <source>
        <dbReference type="Ensembl" id="ENSORLP00015031075.1"/>
    </source>
</evidence>
<evidence type="ECO:0000313" key="3">
    <source>
        <dbReference type="Proteomes" id="UP000265200"/>
    </source>
</evidence>
<evidence type="ECO:0000256" key="1">
    <source>
        <dbReference type="SAM" id="MobiDB-lite"/>
    </source>
</evidence>
<reference evidence="2" key="4">
    <citation type="submission" date="2025-09" db="UniProtKB">
        <authorList>
            <consortium name="Ensembl"/>
        </authorList>
    </citation>
    <scope>IDENTIFICATION</scope>
    <source>
        <strain evidence="2">HSOK</strain>
    </source>
</reference>
<dbReference type="AlphaFoldDB" id="A0A3P9JFI5"/>
<reference key="1">
    <citation type="journal article" date="2007" name="Nature">
        <title>The medaka draft genome and insights into vertebrate genome evolution.</title>
        <authorList>
            <person name="Kasahara M."/>
            <person name="Naruse K."/>
            <person name="Sasaki S."/>
            <person name="Nakatani Y."/>
            <person name="Qu W."/>
            <person name="Ahsan B."/>
            <person name="Yamada T."/>
            <person name="Nagayasu Y."/>
            <person name="Doi K."/>
            <person name="Kasai Y."/>
            <person name="Jindo T."/>
            <person name="Kobayashi D."/>
            <person name="Shimada A."/>
            <person name="Toyoda A."/>
            <person name="Kuroki Y."/>
            <person name="Fujiyama A."/>
            <person name="Sasaki T."/>
            <person name="Shimizu A."/>
            <person name="Asakawa S."/>
            <person name="Shimizu N."/>
            <person name="Hashimoto S."/>
            <person name="Yang J."/>
            <person name="Lee Y."/>
            <person name="Matsushima K."/>
            <person name="Sugano S."/>
            <person name="Sakaizumi M."/>
            <person name="Narita T."/>
            <person name="Ohishi K."/>
            <person name="Haga S."/>
            <person name="Ohta F."/>
            <person name="Nomoto H."/>
            <person name="Nogata K."/>
            <person name="Morishita T."/>
            <person name="Endo T."/>
            <person name="Shin-I T."/>
            <person name="Takeda H."/>
            <person name="Morishita S."/>
            <person name="Kohara Y."/>
        </authorList>
    </citation>
    <scope>NUCLEOTIDE SEQUENCE [LARGE SCALE GENOMIC DNA]</scope>
    <source>
        <strain>Hd-rR</strain>
    </source>
</reference>
<sequence length="203" mass="23414">KFIIPTHLTKRLGESQSVISRLASRPRTTGRVCDRPRSEAPPTDHNHDQYLGTSVLRHDSANTTQLQAYLPDVRGARISRHVNPLSPRHHIEYLQWTQDHVTRSMQQWSTVWFKVELGQMVQTHSMLCANLANLQTSHAIRTSSRGKLALSLLLNDCTFFWQMYFLLHGQFPHVNCTTKSCMPIMSKTFYFKLIQNSKLKPCL</sequence>
<protein>
    <submittedName>
        <fullName evidence="2">Uncharacterized protein</fullName>
    </submittedName>
</protein>
<feature type="region of interest" description="Disordered" evidence="1">
    <location>
        <begin position="23"/>
        <end position="49"/>
    </location>
</feature>
<reference evidence="2" key="3">
    <citation type="submission" date="2025-08" db="UniProtKB">
        <authorList>
            <consortium name="Ensembl"/>
        </authorList>
    </citation>
    <scope>IDENTIFICATION</scope>
    <source>
        <strain evidence="2">HSOK</strain>
    </source>
</reference>
<organism evidence="2 3">
    <name type="scientific">Oryzias latipes</name>
    <name type="common">Japanese rice fish</name>
    <name type="synonym">Japanese killifish</name>
    <dbReference type="NCBI Taxonomy" id="8090"/>
    <lineage>
        <taxon>Eukaryota</taxon>
        <taxon>Metazoa</taxon>
        <taxon>Chordata</taxon>
        <taxon>Craniata</taxon>
        <taxon>Vertebrata</taxon>
        <taxon>Euteleostomi</taxon>
        <taxon>Actinopterygii</taxon>
        <taxon>Neopterygii</taxon>
        <taxon>Teleostei</taxon>
        <taxon>Neoteleostei</taxon>
        <taxon>Acanthomorphata</taxon>
        <taxon>Ovalentaria</taxon>
        <taxon>Atherinomorphae</taxon>
        <taxon>Beloniformes</taxon>
        <taxon>Adrianichthyidae</taxon>
        <taxon>Oryziinae</taxon>
        <taxon>Oryzias</taxon>
    </lineage>
</organism>
<reference evidence="2 3" key="2">
    <citation type="submission" date="2017-04" db="EMBL/GenBank/DDBJ databases">
        <title>CpG methylation of centromeres and impact of large insertions on vertebrate speciation.</title>
        <authorList>
            <person name="Ichikawa K."/>
            <person name="Yoshimura J."/>
            <person name="Morishita S."/>
        </authorList>
    </citation>
    <scope>NUCLEOTIDE SEQUENCE</scope>
    <source>
        <strain evidence="2 3">HSOK</strain>
    </source>
</reference>
<accession>A0A3P9JFI5</accession>
<dbReference type="Ensembl" id="ENSORLT00015021770.1">
    <property type="protein sequence ID" value="ENSORLP00015031075.1"/>
    <property type="gene ID" value="ENSORLG00015015142.1"/>
</dbReference>
<feature type="compositionally biased region" description="Basic and acidic residues" evidence="1">
    <location>
        <begin position="32"/>
        <end position="48"/>
    </location>
</feature>
<name>A0A3P9JFI5_ORYLA</name>
<proteinExistence type="predicted"/>
<dbReference type="Proteomes" id="UP000265200">
    <property type="component" value="Chromosome 13"/>
</dbReference>